<dbReference type="Proteomes" id="UP001385951">
    <property type="component" value="Unassembled WGS sequence"/>
</dbReference>
<organism evidence="13 14">
    <name type="scientific">Cerrena zonata</name>
    <dbReference type="NCBI Taxonomy" id="2478898"/>
    <lineage>
        <taxon>Eukaryota</taxon>
        <taxon>Fungi</taxon>
        <taxon>Dikarya</taxon>
        <taxon>Basidiomycota</taxon>
        <taxon>Agaricomycotina</taxon>
        <taxon>Agaricomycetes</taxon>
        <taxon>Polyporales</taxon>
        <taxon>Cerrenaceae</taxon>
        <taxon>Cerrena</taxon>
    </lineage>
</organism>
<reference evidence="13 14" key="1">
    <citation type="submission" date="2022-09" db="EMBL/GenBank/DDBJ databases">
        <authorList>
            <person name="Palmer J.M."/>
        </authorList>
    </citation>
    <scope>NUCLEOTIDE SEQUENCE [LARGE SCALE GENOMIC DNA]</scope>
    <source>
        <strain evidence="13 14">DSM 7382</strain>
    </source>
</reference>
<evidence type="ECO:0000256" key="8">
    <source>
        <dbReference type="ARBA" id="ARBA00022989"/>
    </source>
</evidence>
<keyword evidence="10" id="KW-0325">Glycoprotein</keyword>
<sequence>MVWTTQALHASEAGIVDWHKPLLGIPLTRPIFHRTTLDSGATKSLIVTATSNNVIGAIHPENGTLAWRYLLEEKDPIVGYKVRNNRIATLSGPGGATLRFLDVSTGSLLHETRLHVPQAGRLLQPANLGVGIAFEESGASEDSFVLTNGHTLRRIDGKSGEVAWGWSSPDQTSLVLYSNIVPTSDAVYLIGLAKSLTSYTVHLTSISPVTGELIADVDIPSSISDGPAGLLILSRNLTSGQATRLAWLEQGRIHSVSLTPQLKEKPVVNKGSVYLQLHDLTLQNEGLFVAIKEDGSGRVIKLADDGALKSIWEFADSAHSAKHTESHYTGGLDKDGMPYIGRVFWSHLHAKASAHIFAPHLGEGKGLVAGFTFPFETSQHGIITTVAMDAANPAELQVLSRLVLTTTTGSVQLWQQDQHQWTREESLTDVRVAEMVELPEPLVAASQLGAEETESFGSRLQRQLTDAQDFPQYAINFVKRFATGSYASASSSVAPESNDTSALFRDTFGFRKIIVAATSHGKIFGIDSANGEIVWSKVFGLGWAVEVGARVFPLKIFTLKTVGDGDVPQVAVVAQRKADNGLSDTVVFYFNALTGEDVTEASAGVDLLQGKDVIAGSLVEAYLLHHENNRFIALLDEYLQVQLFPETPETEASFQSLAPSIHFPLRTGSAGSHRLGGHKVSTEKEFTGKHIAYPIWTASLPPNEDIRSIITRPREPVASLGKVLGNRTTLYKYLNPGIVVLLTAGGPPTGPASSCGVYAVDGVKGTILYHASVPPSGGACDVKAAFTENWLVYHYYDADAVGVDQAKSYRMVSVEFYEGSQVDDKVGSSDLTSYSDDSTKISIYEKSFVFPRGISAITTTSTKYGITIKDIVVANTNHQVQSFPRRFLDPRRPNRKPTSEEQEEWLMQYDPLIPDDPKHVLSHKYQVARIRKIITSPALLESTSLVFGYGVDLFFTRVAPSKTFDVLSENFNKIQLVLTIGGLALAILITKPMVRRKKLRERWYDS</sequence>
<dbReference type="InterPro" id="IPR058545">
    <property type="entry name" value="Beta-prop_EMC1_1st"/>
</dbReference>
<keyword evidence="8" id="KW-1133">Transmembrane helix</keyword>
<keyword evidence="7" id="KW-0256">Endoplasmic reticulum</keyword>
<comment type="subunit">
    <text evidence="3">Component of the ER membrane protein complex (EMC).</text>
</comment>
<evidence type="ECO:0000256" key="10">
    <source>
        <dbReference type="ARBA" id="ARBA00023180"/>
    </source>
</evidence>
<evidence type="ECO:0000256" key="5">
    <source>
        <dbReference type="ARBA" id="ARBA00022692"/>
    </source>
</evidence>
<dbReference type="AlphaFoldDB" id="A0AAW0FYI1"/>
<proteinExistence type="inferred from homology"/>
<dbReference type="InterPro" id="IPR011678">
    <property type="entry name" value="EMC1_C"/>
</dbReference>
<keyword evidence="14" id="KW-1185">Reference proteome</keyword>
<dbReference type="PANTHER" id="PTHR21573">
    <property type="entry name" value="ER MEMBRANE PROTEIN COMPLEX SUBUNIT 1"/>
    <property type="match status" value="1"/>
</dbReference>
<comment type="caution">
    <text evidence="13">The sequence shown here is derived from an EMBL/GenBank/DDBJ whole genome shotgun (WGS) entry which is preliminary data.</text>
</comment>
<dbReference type="Pfam" id="PF07774">
    <property type="entry name" value="EMC1_C"/>
    <property type="match status" value="1"/>
</dbReference>
<gene>
    <name evidence="13" type="ORF">QCA50_012324</name>
</gene>
<keyword evidence="9" id="KW-0472">Membrane</keyword>
<evidence type="ECO:0000256" key="9">
    <source>
        <dbReference type="ARBA" id="ARBA00023136"/>
    </source>
</evidence>
<dbReference type="InterPro" id="IPR011047">
    <property type="entry name" value="Quinoprotein_ADH-like_sf"/>
</dbReference>
<keyword evidence="6" id="KW-0732">Signal</keyword>
<protein>
    <recommendedName>
        <fullName evidence="4">ER membrane protein complex subunit 1</fullName>
    </recommendedName>
</protein>
<dbReference type="Gene3D" id="2.130.10.10">
    <property type="entry name" value="YVTN repeat-like/Quinoprotein amine dehydrogenase"/>
    <property type="match status" value="1"/>
</dbReference>
<accession>A0AAW0FYI1</accession>
<evidence type="ECO:0000256" key="7">
    <source>
        <dbReference type="ARBA" id="ARBA00022824"/>
    </source>
</evidence>
<comment type="subcellular location">
    <subcellularLocation>
        <location evidence="1">Endoplasmic reticulum membrane</location>
        <topology evidence="1">Single-pass type I membrane protein</topology>
    </subcellularLocation>
</comment>
<dbReference type="Pfam" id="PF25293">
    <property type="entry name" value="Beta-prop_EMC1_N"/>
    <property type="match status" value="1"/>
</dbReference>
<evidence type="ECO:0000256" key="4">
    <source>
        <dbReference type="ARBA" id="ARBA00020824"/>
    </source>
</evidence>
<evidence type="ECO:0000259" key="12">
    <source>
        <dbReference type="Pfam" id="PF25293"/>
    </source>
</evidence>
<evidence type="ECO:0000256" key="2">
    <source>
        <dbReference type="ARBA" id="ARBA00007904"/>
    </source>
</evidence>
<evidence type="ECO:0000313" key="13">
    <source>
        <dbReference type="EMBL" id="KAK7684377.1"/>
    </source>
</evidence>
<evidence type="ECO:0000256" key="3">
    <source>
        <dbReference type="ARBA" id="ARBA00011276"/>
    </source>
</evidence>
<dbReference type="InterPro" id="IPR015943">
    <property type="entry name" value="WD40/YVTN_repeat-like_dom_sf"/>
</dbReference>
<dbReference type="InterPro" id="IPR026895">
    <property type="entry name" value="EMC1"/>
</dbReference>
<evidence type="ECO:0000256" key="6">
    <source>
        <dbReference type="ARBA" id="ARBA00022729"/>
    </source>
</evidence>
<evidence type="ECO:0000256" key="1">
    <source>
        <dbReference type="ARBA" id="ARBA00004115"/>
    </source>
</evidence>
<evidence type="ECO:0000313" key="14">
    <source>
        <dbReference type="Proteomes" id="UP001385951"/>
    </source>
</evidence>
<dbReference type="PANTHER" id="PTHR21573:SF0">
    <property type="entry name" value="ER MEMBRANE PROTEIN COMPLEX SUBUNIT 1"/>
    <property type="match status" value="1"/>
</dbReference>
<feature type="domain" description="EMC1 first beta-propeller" evidence="12">
    <location>
        <begin position="7"/>
        <end position="425"/>
    </location>
</feature>
<feature type="domain" description="ER membrane protein complex subunit 1 C-terminal" evidence="11">
    <location>
        <begin position="787"/>
        <end position="1003"/>
    </location>
</feature>
<keyword evidence="5" id="KW-0812">Transmembrane</keyword>
<dbReference type="SUPFAM" id="SSF50998">
    <property type="entry name" value="Quinoprotein alcohol dehydrogenase-like"/>
    <property type="match status" value="1"/>
</dbReference>
<comment type="similarity">
    <text evidence="2">Belongs to the EMC1 family.</text>
</comment>
<evidence type="ECO:0000259" key="11">
    <source>
        <dbReference type="Pfam" id="PF07774"/>
    </source>
</evidence>
<name>A0AAW0FYI1_9APHY</name>
<dbReference type="EMBL" id="JASBNA010000025">
    <property type="protein sequence ID" value="KAK7684377.1"/>
    <property type="molecule type" value="Genomic_DNA"/>
</dbReference>
<dbReference type="GO" id="GO:0034975">
    <property type="term" value="P:protein folding in endoplasmic reticulum"/>
    <property type="evidence" value="ECO:0007669"/>
    <property type="project" value="TreeGrafter"/>
</dbReference>
<dbReference type="GO" id="GO:0072546">
    <property type="term" value="C:EMC complex"/>
    <property type="evidence" value="ECO:0007669"/>
    <property type="project" value="InterPro"/>
</dbReference>